<gene>
    <name evidence="1" type="ORF">KGMB02408_40980</name>
</gene>
<accession>A0A401M078</accession>
<proteinExistence type="predicted"/>
<dbReference type="GO" id="GO:0042910">
    <property type="term" value="F:xenobiotic transmembrane transporter activity"/>
    <property type="evidence" value="ECO:0007669"/>
    <property type="project" value="TreeGrafter"/>
</dbReference>
<dbReference type="InterPro" id="IPR001036">
    <property type="entry name" value="Acrflvin-R"/>
</dbReference>
<name>A0A401M078_9BACE</name>
<keyword evidence="2" id="KW-1185">Reference proteome</keyword>
<organism evidence="1 2">
    <name type="scientific">Bacteroides faecalis</name>
    <dbReference type="NCBI Taxonomy" id="2447885"/>
    <lineage>
        <taxon>Bacteria</taxon>
        <taxon>Pseudomonadati</taxon>
        <taxon>Bacteroidota</taxon>
        <taxon>Bacteroidia</taxon>
        <taxon>Bacteroidales</taxon>
        <taxon>Bacteroidaceae</taxon>
        <taxon>Bacteroides</taxon>
    </lineage>
</organism>
<comment type="caution">
    <text evidence="1">The sequence shown here is derived from an EMBL/GenBank/DDBJ whole genome shotgun (WGS) entry which is preliminary data.</text>
</comment>
<dbReference type="GO" id="GO:0005886">
    <property type="term" value="C:plasma membrane"/>
    <property type="evidence" value="ECO:0007669"/>
    <property type="project" value="TreeGrafter"/>
</dbReference>
<protein>
    <submittedName>
        <fullName evidence="1">Uncharacterized protein</fullName>
    </submittedName>
</protein>
<evidence type="ECO:0000313" key="2">
    <source>
        <dbReference type="Proteomes" id="UP000288079"/>
    </source>
</evidence>
<sequence length="63" mass="6664">MITRPKDIEQIVVTNRNGIPVHISDVGIVRFGSPKRFGAMPKDGEGKCVGGIAMMLKGANAAL</sequence>
<dbReference type="PANTHER" id="PTHR32063">
    <property type="match status" value="1"/>
</dbReference>
<dbReference type="AlphaFoldDB" id="A0A401M078"/>
<evidence type="ECO:0000313" key="1">
    <source>
        <dbReference type="EMBL" id="GCB37153.1"/>
    </source>
</evidence>
<dbReference type="EMBL" id="BHWB01000020">
    <property type="protein sequence ID" value="GCB37153.1"/>
    <property type="molecule type" value="Genomic_DNA"/>
</dbReference>
<dbReference type="PANTHER" id="PTHR32063:SF24">
    <property type="entry name" value="CATION EFFLUX SYSTEM (ACRB_ACRD_ACRF FAMILY)"/>
    <property type="match status" value="1"/>
</dbReference>
<reference evidence="1 2" key="1">
    <citation type="submission" date="2018-10" db="EMBL/GenBank/DDBJ databases">
        <title>Draft Genome Sequence of Bacteroides sp. KCTC 15687.</title>
        <authorList>
            <person name="Yu S.Y."/>
            <person name="Kim J.S."/>
            <person name="Oh B.S."/>
            <person name="Park S.H."/>
            <person name="Kang S.W."/>
            <person name="Park J.E."/>
            <person name="Choi S.H."/>
            <person name="Han K.I."/>
            <person name="Lee K.C."/>
            <person name="Eom M.K."/>
            <person name="Suh M.K."/>
            <person name="Lee D.H."/>
            <person name="Yoon H."/>
            <person name="Kim B."/>
            <person name="Yang S.J."/>
            <person name="Lee J.S."/>
            <person name="Lee J.H."/>
        </authorList>
    </citation>
    <scope>NUCLEOTIDE SEQUENCE [LARGE SCALE GENOMIC DNA]</scope>
    <source>
        <strain evidence="1 2">KCTC 15687</strain>
    </source>
</reference>
<dbReference type="Proteomes" id="UP000288079">
    <property type="component" value="Unassembled WGS sequence"/>
</dbReference>